<dbReference type="InterPro" id="IPR050328">
    <property type="entry name" value="Dev_Immune_Receptor"/>
</dbReference>
<keyword evidence="1" id="KW-0433">Leucine-rich repeat</keyword>
<dbReference type="SUPFAM" id="SSF52058">
    <property type="entry name" value="L domain-like"/>
    <property type="match status" value="1"/>
</dbReference>
<evidence type="ECO:0000256" key="3">
    <source>
        <dbReference type="ARBA" id="ARBA00022737"/>
    </source>
</evidence>
<proteinExistence type="predicted"/>
<feature type="non-terminal residue" evidence="4">
    <location>
        <position position="119"/>
    </location>
</feature>
<evidence type="ECO:0008006" key="5">
    <source>
        <dbReference type="Google" id="ProtNLM"/>
    </source>
</evidence>
<dbReference type="InterPro" id="IPR001611">
    <property type="entry name" value="Leu-rich_rpt"/>
</dbReference>
<dbReference type="AlphaFoldDB" id="A0A6B1FAN5"/>
<keyword evidence="2" id="KW-0732">Signal</keyword>
<sequence length="119" mass="13319">MLSDDGTSCHLAGQNIFETRIPLLREDDFQDLNNLQELWLGLNGLGSLPEDIFQGLNNLQKLWLYDNNLTCLPSLPNSLEGLYLVDNATNNLNNHNLPPCKPSKPFDETELSMGFLDSA</sequence>
<dbReference type="PROSITE" id="PS51450">
    <property type="entry name" value="LRR"/>
    <property type="match status" value="2"/>
</dbReference>
<dbReference type="GO" id="GO:0005615">
    <property type="term" value="C:extracellular space"/>
    <property type="evidence" value="ECO:0007669"/>
    <property type="project" value="TreeGrafter"/>
</dbReference>
<keyword evidence="3" id="KW-0677">Repeat</keyword>
<gene>
    <name evidence="4" type="ORF">F4162_04800</name>
</gene>
<protein>
    <recommendedName>
        <fullName evidence="5">Leucine-rich repeat domain-containing protein</fullName>
    </recommendedName>
</protein>
<dbReference type="Gene3D" id="3.80.10.10">
    <property type="entry name" value="Ribonuclease Inhibitor"/>
    <property type="match status" value="1"/>
</dbReference>
<dbReference type="EMBL" id="VYDO01000157">
    <property type="protein sequence ID" value="MYG38304.1"/>
    <property type="molecule type" value="Genomic_DNA"/>
</dbReference>
<dbReference type="GO" id="GO:0031012">
    <property type="term" value="C:extracellular matrix"/>
    <property type="evidence" value="ECO:0007669"/>
    <property type="project" value="TreeGrafter"/>
</dbReference>
<evidence type="ECO:0000256" key="1">
    <source>
        <dbReference type="ARBA" id="ARBA00022614"/>
    </source>
</evidence>
<dbReference type="PANTHER" id="PTHR24373">
    <property type="entry name" value="SLIT RELATED LEUCINE-RICH REPEAT NEURONAL PROTEIN"/>
    <property type="match status" value="1"/>
</dbReference>
<name>A0A6B1FAN5_9SYNE</name>
<comment type="caution">
    <text evidence="4">The sequence shown here is derived from an EMBL/GenBank/DDBJ whole genome shotgun (WGS) entry which is preliminary data.</text>
</comment>
<reference evidence="4" key="1">
    <citation type="submission" date="2019-09" db="EMBL/GenBank/DDBJ databases">
        <title>Characterisation of the sponge microbiome using genome-centric metagenomics.</title>
        <authorList>
            <person name="Engelberts J.P."/>
            <person name="Robbins S.J."/>
            <person name="De Goeij J.M."/>
            <person name="Aranda M."/>
            <person name="Bell S.C."/>
            <person name="Webster N.S."/>
        </authorList>
    </citation>
    <scope>NUCLEOTIDE SEQUENCE</scope>
    <source>
        <strain evidence="4">SB0676_bin_10</strain>
    </source>
</reference>
<evidence type="ECO:0000313" key="4">
    <source>
        <dbReference type="EMBL" id="MYG38304.1"/>
    </source>
</evidence>
<dbReference type="InterPro" id="IPR003591">
    <property type="entry name" value="Leu-rich_rpt_typical-subtyp"/>
</dbReference>
<accession>A0A6B1FAN5</accession>
<evidence type="ECO:0000256" key="2">
    <source>
        <dbReference type="ARBA" id="ARBA00022729"/>
    </source>
</evidence>
<organism evidence="4">
    <name type="scientific">Synechococcus sp. SB0676_bin_10</name>
    <dbReference type="NCBI Taxonomy" id="2604869"/>
    <lineage>
        <taxon>Bacteria</taxon>
        <taxon>Bacillati</taxon>
        <taxon>Cyanobacteriota</taxon>
        <taxon>Cyanophyceae</taxon>
        <taxon>Synechococcales</taxon>
        <taxon>Synechococcaceae</taxon>
        <taxon>Synechococcus</taxon>
    </lineage>
</organism>
<dbReference type="PANTHER" id="PTHR24373:SF383">
    <property type="entry name" value="LEUCINE-RICH REPEAT-CONTAINING PROTEIN 15-LIKE"/>
    <property type="match status" value="1"/>
</dbReference>
<dbReference type="InterPro" id="IPR032675">
    <property type="entry name" value="LRR_dom_sf"/>
</dbReference>
<dbReference type="Pfam" id="PF13855">
    <property type="entry name" value="LRR_8"/>
    <property type="match status" value="1"/>
</dbReference>
<dbReference type="SMART" id="SM00369">
    <property type="entry name" value="LRR_TYP"/>
    <property type="match status" value="2"/>
</dbReference>